<evidence type="ECO:0000313" key="3">
    <source>
        <dbReference type="Proteomes" id="UP000324897"/>
    </source>
</evidence>
<evidence type="ECO:0000256" key="1">
    <source>
        <dbReference type="SAM" id="MobiDB-lite"/>
    </source>
</evidence>
<dbReference type="Proteomes" id="UP000324897">
    <property type="component" value="Chromosome 6"/>
</dbReference>
<dbReference type="EMBL" id="RWGY01000002">
    <property type="protein sequence ID" value="TVU49914.1"/>
    <property type="molecule type" value="Genomic_DNA"/>
</dbReference>
<proteinExistence type="predicted"/>
<feature type="non-terminal residue" evidence="2">
    <location>
        <position position="1"/>
    </location>
</feature>
<sequence length="264" mass="29333">MAVLCPREPEQITPPVQLREVSEKELKQLHGPDECSCANPIGTYLVPSLDNNDEMLLVFCYGFAEETYVFGVQVGSRTFTPLGVIGNRAIFLPSVTVRADKFRLLIPGAVCQRGNEEPANLDWMGNGTVAALLRRMVPPTSFDGRPSLLDFSDAVQVDDNEESDALNTGYYIDLLVNDVEESHAQSPPSDPTIHHVPVPANSSQGRDQNLKEKEDILLVIEGRNRSGVSSDYKLASACSLFKAEDKKHRKFAFMHCWKILKDKQ</sequence>
<reference evidence="2 3" key="1">
    <citation type="journal article" date="2019" name="Sci. Rep.">
        <title>A high-quality genome of Eragrostis curvula grass provides insights into Poaceae evolution and supports new strategies to enhance forage quality.</title>
        <authorList>
            <person name="Carballo J."/>
            <person name="Santos B.A.C.M."/>
            <person name="Zappacosta D."/>
            <person name="Garbus I."/>
            <person name="Selva J.P."/>
            <person name="Gallo C.A."/>
            <person name="Diaz A."/>
            <person name="Albertini E."/>
            <person name="Caccamo M."/>
            <person name="Echenique V."/>
        </authorList>
    </citation>
    <scope>NUCLEOTIDE SEQUENCE [LARGE SCALE GENOMIC DNA]</scope>
    <source>
        <strain evidence="3">cv. Victoria</strain>
        <tissue evidence="2">Leaf</tissue>
    </source>
</reference>
<feature type="region of interest" description="Disordered" evidence="1">
    <location>
        <begin position="181"/>
        <end position="208"/>
    </location>
</feature>
<gene>
    <name evidence="2" type="ORF">EJB05_01256</name>
</gene>
<dbReference type="Gramene" id="TVU49914">
    <property type="protein sequence ID" value="TVU49914"/>
    <property type="gene ID" value="EJB05_01256"/>
</dbReference>
<comment type="caution">
    <text evidence="2">The sequence shown here is derived from an EMBL/GenBank/DDBJ whole genome shotgun (WGS) entry which is preliminary data.</text>
</comment>
<evidence type="ECO:0000313" key="2">
    <source>
        <dbReference type="EMBL" id="TVU49914.1"/>
    </source>
</evidence>
<keyword evidence="3" id="KW-1185">Reference proteome</keyword>
<name>A0A5J9WRI5_9POAL</name>
<organism evidence="2 3">
    <name type="scientific">Eragrostis curvula</name>
    <name type="common">weeping love grass</name>
    <dbReference type="NCBI Taxonomy" id="38414"/>
    <lineage>
        <taxon>Eukaryota</taxon>
        <taxon>Viridiplantae</taxon>
        <taxon>Streptophyta</taxon>
        <taxon>Embryophyta</taxon>
        <taxon>Tracheophyta</taxon>
        <taxon>Spermatophyta</taxon>
        <taxon>Magnoliopsida</taxon>
        <taxon>Liliopsida</taxon>
        <taxon>Poales</taxon>
        <taxon>Poaceae</taxon>
        <taxon>PACMAD clade</taxon>
        <taxon>Chloridoideae</taxon>
        <taxon>Eragrostideae</taxon>
        <taxon>Eragrostidinae</taxon>
        <taxon>Eragrostis</taxon>
    </lineage>
</organism>
<protein>
    <submittedName>
        <fullName evidence="2">Uncharacterized protein</fullName>
    </submittedName>
</protein>
<accession>A0A5J9WRI5</accession>
<dbReference type="AlphaFoldDB" id="A0A5J9WRI5"/>